<keyword evidence="6" id="KW-1185">Reference proteome</keyword>
<keyword evidence="3" id="KW-0804">Transcription</keyword>
<dbReference type="STRING" id="927083.DB32_008860"/>
<evidence type="ECO:0000256" key="1">
    <source>
        <dbReference type="ARBA" id="ARBA00023015"/>
    </source>
</evidence>
<reference evidence="5 6" key="1">
    <citation type="submission" date="2015-03" db="EMBL/GenBank/DDBJ databases">
        <title>Genome assembly of Sandaracinus amylolyticus DSM 53668.</title>
        <authorList>
            <person name="Sharma G."/>
            <person name="Subramanian S."/>
        </authorList>
    </citation>
    <scope>NUCLEOTIDE SEQUENCE [LARGE SCALE GENOMIC DNA]</scope>
    <source>
        <strain evidence="5 6">DSM 53668</strain>
    </source>
</reference>
<evidence type="ECO:0000256" key="3">
    <source>
        <dbReference type="ARBA" id="ARBA00023163"/>
    </source>
</evidence>
<evidence type="ECO:0000256" key="2">
    <source>
        <dbReference type="ARBA" id="ARBA00023125"/>
    </source>
</evidence>
<feature type="domain" description="HTH araC/xylS-type" evidence="4">
    <location>
        <begin position="161"/>
        <end position="264"/>
    </location>
</feature>
<dbReference type="AlphaFoldDB" id="A0A0F6WAP7"/>
<dbReference type="Proteomes" id="UP000034883">
    <property type="component" value="Chromosome"/>
</dbReference>
<dbReference type="SMART" id="SM00342">
    <property type="entry name" value="HTH_ARAC"/>
    <property type="match status" value="1"/>
</dbReference>
<evidence type="ECO:0000313" key="5">
    <source>
        <dbReference type="EMBL" id="AKF11711.1"/>
    </source>
</evidence>
<sequence length="272" mass="28915">MQRARDAMLSAMHVDRRSLAPSSAPTASVVDALLVHEPEADAPHVLIPRAEIEIIVRFGPTARRGIDAHALGARERVRRKVVRGTHRSVSARLRLGASEAVLGVPASEIAGRVVALEDLWGEAAARHLFERLAASRDALEAATILDAAIAERVRTDARPCSRLALDAAAKLRDASSVGANVQDVADELGVTARHLRRVFRDAFGIAPKAFAKLARFHRALGAARSDDRVAWATIAARAGYCDQAHLIAEFRAIAGAPPRALIGELGSAASIG</sequence>
<evidence type="ECO:0000313" key="6">
    <source>
        <dbReference type="Proteomes" id="UP000034883"/>
    </source>
</evidence>
<keyword evidence="1" id="KW-0805">Transcription regulation</keyword>
<name>A0A0F6WAP7_9BACT</name>
<dbReference type="EMBL" id="CP011125">
    <property type="protein sequence ID" value="AKF11711.1"/>
    <property type="molecule type" value="Genomic_DNA"/>
</dbReference>
<dbReference type="Gene3D" id="1.10.10.60">
    <property type="entry name" value="Homeodomain-like"/>
    <property type="match status" value="1"/>
</dbReference>
<gene>
    <name evidence="5" type="ORF">DB32_008860</name>
</gene>
<dbReference type="PANTHER" id="PTHR46796:SF15">
    <property type="entry name" value="BLL1074 PROTEIN"/>
    <property type="match status" value="1"/>
</dbReference>
<dbReference type="PROSITE" id="PS01124">
    <property type="entry name" value="HTH_ARAC_FAMILY_2"/>
    <property type="match status" value="1"/>
</dbReference>
<dbReference type="PANTHER" id="PTHR46796">
    <property type="entry name" value="HTH-TYPE TRANSCRIPTIONAL ACTIVATOR RHAS-RELATED"/>
    <property type="match status" value="1"/>
</dbReference>
<dbReference type="Pfam" id="PF12833">
    <property type="entry name" value="HTH_18"/>
    <property type="match status" value="1"/>
</dbReference>
<dbReference type="KEGG" id="samy:DB32_008860"/>
<protein>
    <submittedName>
        <fullName evidence="5">Transcriptional regulator, AraC family protein</fullName>
    </submittedName>
</protein>
<dbReference type="InterPro" id="IPR050204">
    <property type="entry name" value="AraC_XylS_family_regulators"/>
</dbReference>
<proteinExistence type="predicted"/>
<keyword evidence="2" id="KW-0238">DNA-binding</keyword>
<dbReference type="GO" id="GO:0043565">
    <property type="term" value="F:sequence-specific DNA binding"/>
    <property type="evidence" value="ECO:0007669"/>
    <property type="project" value="InterPro"/>
</dbReference>
<dbReference type="GO" id="GO:0003700">
    <property type="term" value="F:DNA-binding transcription factor activity"/>
    <property type="evidence" value="ECO:0007669"/>
    <property type="project" value="InterPro"/>
</dbReference>
<accession>A0A0F6WAP7</accession>
<organism evidence="5 6">
    <name type="scientific">Sandaracinus amylolyticus</name>
    <dbReference type="NCBI Taxonomy" id="927083"/>
    <lineage>
        <taxon>Bacteria</taxon>
        <taxon>Pseudomonadati</taxon>
        <taxon>Myxococcota</taxon>
        <taxon>Polyangia</taxon>
        <taxon>Polyangiales</taxon>
        <taxon>Sandaracinaceae</taxon>
        <taxon>Sandaracinus</taxon>
    </lineage>
</organism>
<dbReference type="InterPro" id="IPR018060">
    <property type="entry name" value="HTH_AraC"/>
</dbReference>
<evidence type="ECO:0000259" key="4">
    <source>
        <dbReference type="PROSITE" id="PS01124"/>
    </source>
</evidence>